<evidence type="ECO:0000313" key="3">
    <source>
        <dbReference type="EMBL" id="MBO0906162.1"/>
    </source>
</evidence>
<evidence type="ECO:0000313" key="4">
    <source>
        <dbReference type="Proteomes" id="UP000664288"/>
    </source>
</evidence>
<dbReference type="Pfam" id="PF14559">
    <property type="entry name" value="TPR_19"/>
    <property type="match status" value="2"/>
</dbReference>
<dbReference type="SUPFAM" id="SSF52540">
    <property type="entry name" value="P-loop containing nucleoside triphosphate hydrolases"/>
    <property type="match status" value="1"/>
</dbReference>
<protein>
    <submittedName>
        <fullName evidence="3">Sulfotransferase</fullName>
    </submittedName>
</protein>
<name>A0ABS3J912_9HYPH</name>
<evidence type="ECO:0000256" key="2">
    <source>
        <dbReference type="SAM" id="MobiDB-lite"/>
    </source>
</evidence>
<dbReference type="SMART" id="SM00386">
    <property type="entry name" value="HAT"/>
    <property type="match status" value="1"/>
</dbReference>
<dbReference type="Gene3D" id="1.25.40.10">
    <property type="entry name" value="Tetratricopeptide repeat domain"/>
    <property type="match status" value="2"/>
</dbReference>
<reference evidence="3 4" key="1">
    <citation type="submission" date="2021-03" db="EMBL/GenBank/DDBJ databases">
        <title>Whole genome sequence of Jiella sp. MQZ13P-4.</title>
        <authorList>
            <person name="Tuo L."/>
        </authorList>
    </citation>
    <scope>NUCLEOTIDE SEQUENCE [LARGE SCALE GENOMIC DNA]</scope>
    <source>
        <strain evidence="3 4">MQZ13P-4</strain>
    </source>
</reference>
<dbReference type="Gene3D" id="3.40.50.300">
    <property type="entry name" value="P-loop containing nucleotide triphosphate hydrolases"/>
    <property type="match status" value="1"/>
</dbReference>
<dbReference type="InterPro" id="IPR003107">
    <property type="entry name" value="HAT"/>
</dbReference>
<dbReference type="PANTHER" id="PTHR12788">
    <property type="entry name" value="PROTEIN-TYROSINE SULFOTRANSFERASE 2"/>
    <property type="match status" value="1"/>
</dbReference>
<dbReference type="InterPro" id="IPR027417">
    <property type="entry name" value="P-loop_NTPase"/>
</dbReference>
<keyword evidence="1" id="KW-0808">Transferase</keyword>
<sequence>MESSAQALCRCGSGLRAAKCCDIEPLAPRVAPETGQAGSVRTPRPPVDPDARAENHQQFAQKIGEALAAFERADAATAARIAVEVLEAEPRHGAMLQLLARIREAERKPAAVRALLARLLEGDPTNLWAMNRLCQLELSQGNLEKAEIHARAAVRLAPTLPQAHNLMAMLMTEAHQPVVAVHHCRGALELGDERYPIVLSNLALNLRRLGRVEEARSLYREMTAAAPDNVRTWIAFAQLEEADRRFEAAHAVLDEVERRAPNSSALALTRATVLGRQGRYEEALGALQRSRRDETVRLRPVEQLERGRLLDRMGRYDEAWADFAAGKARALELGAPAYLRDEARELAERLRQYFRRSRLDLLPRAPARQDVPQPIFILGFPRSGTTLVEQTLSSVDAIAAGDELPLLREIAAVAPRLLASPLPYPEALSEVWLGDRRHGFETLRDHYLLRAAQMGLGGEGARFFTDKMPLNEVHMGLIGLIFPAAPLLHVIRHPLDVMVSAMSNFFTHGGYCASKLETAATHLVLTHDLVAHYRTEMDLRYVPVRYEDVVMDQERTVRGLFEAIGVAFEEKALRFEENTRYARTASYAQVTEKLYDRSCYRFRNYRRHLEPALPILAPLIERLGYAID</sequence>
<dbReference type="InterPro" id="IPR011990">
    <property type="entry name" value="TPR-like_helical_dom_sf"/>
</dbReference>
<organism evidence="3 4">
    <name type="scientific">Jiella sonneratiae</name>
    <dbReference type="NCBI Taxonomy" id="2816856"/>
    <lineage>
        <taxon>Bacteria</taxon>
        <taxon>Pseudomonadati</taxon>
        <taxon>Pseudomonadota</taxon>
        <taxon>Alphaproteobacteria</taxon>
        <taxon>Hyphomicrobiales</taxon>
        <taxon>Aurantimonadaceae</taxon>
        <taxon>Jiella</taxon>
    </lineage>
</organism>
<dbReference type="InterPro" id="IPR026634">
    <property type="entry name" value="TPST-like"/>
</dbReference>
<comment type="caution">
    <text evidence="3">The sequence shown here is derived from an EMBL/GenBank/DDBJ whole genome shotgun (WGS) entry which is preliminary data.</text>
</comment>
<proteinExistence type="predicted"/>
<dbReference type="Pfam" id="PF13469">
    <property type="entry name" value="Sulfotransfer_3"/>
    <property type="match status" value="1"/>
</dbReference>
<gene>
    <name evidence="3" type="ORF">J1C47_21140</name>
</gene>
<dbReference type="PANTHER" id="PTHR12788:SF10">
    <property type="entry name" value="PROTEIN-TYROSINE SULFOTRANSFERASE"/>
    <property type="match status" value="1"/>
</dbReference>
<dbReference type="EMBL" id="JAFMPY010000033">
    <property type="protein sequence ID" value="MBO0906162.1"/>
    <property type="molecule type" value="Genomic_DNA"/>
</dbReference>
<feature type="region of interest" description="Disordered" evidence="2">
    <location>
        <begin position="31"/>
        <end position="53"/>
    </location>
</feature>
<keyword evidence="4" id="KW-1185">Reference proteome</keyword>
<dbReference type="Proteomes" id="UP000664288">
    <property type="component" value="Unassembled WGS sequence"/>
</dbReference>
<evidence type="ECO:0000256" key="1">
    <source>
        <dbReference type="ARBA" id="ARBA00022679"/>
    </source>
</evidence>
<dbReference type="SUPFAM" id="SSF48452">
    <property type="entry name" value="TPR-like"/>
    <property type="match status" value="1"/>
</dbReference>
<accession>A0ABS3J912</accession>